<dbReference type="InterPro" id="IPR036653">
    <property type="entry name" value="CinA-like_C"/>
</dbReference>
<accession>A0A2S5GYI1</accession>
<comment type="caution">
    <text evidence="2">The sequence shown here is derived from an EMBL/GenBank/DDBJ whole genome shotgun (WGS) entry which is preliminary data.</text>
</comment>
<dbReference type="InterPro" id="IPR008136">
    <property type="entry name" value="CinA_C"/>
</dbReference>
<dbReference type="EMBL" id="PREU01000001">
    <property type="protein sequence ID" value="PPA78056.1"/>
    <property type="molecule type" value="Genomic_DNA"/>
</dbReference>
<dbReference type="Proteomes" id="UP000239990">
    <property type="component" value="Unassembled WGS sequence"/>
</dbReference>
<evidence type="ECO:0000313" key="3">
    <source>
        <dbReference type="Proteomes" id="UP000239990"/>
    </source>
</evidence>
<proteinExistence type="predicted"/>
<feature type="domain" description="CinA C-terminal" evidence="1">
    <location>
        <begin position="25"/>
        <end position="180"/>
    </location>
</feature>
<dbReference type="RefSeq" id="WP_046803773.1">
    <property type="nucleotide sequence ID" value="NZ_PREU01000001.1"/>
</dbReference>
<evidence type="ECO:0000259" key="1">
    <source>
        <dbReference type="Pfam" id="PF02464"/>
    </source>
</evidence>
<protein>
    <submittedName>
        <fullName evidence="2">CinA family protein</fullName>
    </submittedName>
</protein>
<dbReference type="Gene3D" id="3.90.950.20">
    <property type="entry name" value="CinA-like"/>
    <property type="match status" value="1"/>
</dbReference>
<evidence type="ECO:0000313" key="2">
    <source>
        <dbReference type="EMBL" id="PPA78056.1"/>
    </source>
</evidence>
<sequence>MSELQGNTRSNLSAAQLSEATLAGLAERLGDAMRRHGWMLGTAESCTGGLLAGAMTSVAGSSDWFERGFVTYSNDAKVTELDVSPDALHHFGAVSEPVALEMANGVLLVAPAAHVAVSTTGIAGPGGATPGKPVGMVSFGFAMRVGDGITSRAATHVFPGDRTQVRQAAVEFALRGLLEFVGADQEINALR</sequence>
<organism evidence="2 3">
    <name type="scientific">Achromobacter spanius</name>
    <dbReference type="NCBI Taxonomy" id="217203"/>
    <lineage>
        <taxon>Bacteria</taxon>
        <taxon>Pseudomonadati</taxon>
        <taxon>Pseudomonadota</taxon>
        <taxon>Betaproteobacteria</taxon>
        <taxon>Burkholderiales</taxon>
        <taxon>Alcaligenaceae</taxon>
        <taxon>Achromobacter</taxon>
    </lineage>
</organism>
<gene>
    <name evidence="2" type="ORF">C4E15_01865</name>
</gene>
<dbReference type="Pfam" id="PF02464">
    <property type="entry name" value="CinA"/>
    <property type="match status" value="1"/>
</dbReference>
<reference evidence="2 3" key="1">
    <citation type="submission" date="2018-02" db="EMBL/GenBank/DDBJ databases">
        <title>Draft Genome of Achromobacter spanius stain 6.</title>
        <authorList>
            <person name="Gunasekera T.S."/>
            <person name="Radwan O."/>
            <person name="Ruiz O.N."/>
        </authorList>
    </citation>
    <scope>NUCLEOTIDE SEQUENCE [LARGE SCALE GENOMIC DNA]</scope>
    <source>
        <strain evidence="2 3">6</strain>
    </source>
</reference>
<dbReference type="AlphaFoldDB" id="A0A2S5GYI1"/>
<dbReference type="OrthoDB" id="9801454at2"/>
<dbReference type="NCBIfam" id="TIGR00199">
    <property type="entry name" value="PncC_domain"/>
    <property type="match status" value="1"/>
</dbReference>
<name>A0A2S5GYI1_9BURK</name>
<dbReference type="SUPFAM" id="SSF142433">
    <property type="entry name" value="CinA-like"/>
    <property type="match status" value="1"/>
</dbReference>